<sequence>MVVAQKVKEAEITEQDSLLLVKHFHYPVLARFFDSPGIDLMSQHSTRNLLRIAIFNISYIRGLFPENYFNDKSVPALEMKIKKLMPLDAESRRLIDWMEKGKLFSIDSSLLFPKKYLKTLLFCICESIDGAMIEEYSFSFSYSNSDTQEVSMNINRTGSKRHGRAFICNSTTEVTPNQMRSSACKMVRTLVQLMRTLDKMPEERTILMKLLYYDDVTPMDYEPPFFRGCTEDEAHNSWTKNPLRMEVGNVNSKHFVLALKVKSVLDPCGDENDDIEDEEVSLGVDSVQRDESSDSDTEVGESQEDQFIVAPVVTTMAILPDKERSEEDNSAVDEDDTQDPVEDEQQLARVKIWIDNLHLDTVELTDVLSHFPDISVVLTEEIMDKLVKEGVLSRSGKDSYTINKQKKSEYEFTVKEETDGQVLIAQKSPKVEDHMYMKALYHALPMKYVSAAKLQKKLDGQVNQTVVRKLINKMTQDGFIEAKGNRRLGKRVIHSNLTEKKLLELKRSLNKDPMDMDCTEPHNKTNHPEMQTTGSKLRDMSTCGVLHSIGSDLTRMRGRSDMNQSEQTISKTRDNGNTPISMAQPIASRESFVPGCENNRVNGNCDEVDTIVCSRSSQDKRGRKASTVCFKFLLGQGAYPAEHEAPEISSCLKEMEKCNVSA</sequence>
<name>A0A0B0NC02_GOSAR</name>
<feature type="region of interest" description="Disordered" evidence="6">
    <location>
        <begin position="556"/>
        <end position="579"/>
    </location>
</feature>
<dbReference type="AlphaFoldDB" id="A0A0B0NC02"/>
<dbReference type="GO" id="GO:0005634">
    <property type="term" value="C:nucleus"/>
    <property type="evidence" value="ECO:0007669"/>
    <property type="project" value="UniProtKB-SubCell"/>
</dbReference>
<comment type="subcellular location">
    <subcellularLocation>
        <location evidence="2">Chromosome</location>
    </subcellularLocation>
    <subcellularLocation>
        <location evidence="1">Nucleus</location>
    </subcellularLocation>
</comment>
<reference evidence="9" key="1">
    <citation type="submission" date="2014-09" db="EMBL/GenBank/DDBJ databases">
        <authorList>
            <person name="Mudge J."/>
            <person name="Ramaraj T."/>
            <person name="Lindquist I.E."/>
            <person name="Bharti A.K."/>
            <person name="Sundararajan A."/>
            <person name="Cameron C.T."/>
            <person name="Woodward J.E."/>
            <person name="May G.D."/>
            <person name="Brubaker C."/>
            <person name="Broadhvest J."/>
            <person name="Wilkins T.A."/>
        </authorList>
    </citation>
    <scope>NUCLEOTIDE SEQUENCE</scope>
    <source>
        <strain evidence="9">cv. AKA8401</strain>
    </source>
</reference>
<evidence type="ECO:0000313" key="8">
    <source>
        <dbReference type="EMBL" id="KHG10207.1"/>
    </source>
</evidence>
<keyword evidence="9" id="KW-1185">Reference proteome</keyword>
<dbReference type="InterPro" id="IPR036570">
    <property type="entry name" value="HORMA_dom_sf"/>
</dbReference>
<keyword evidence="5" id="KW-0469">Meiosis</keyword>
<accession>A0A0B0NC02</accession>
<feature type="compositionally biased region" description="Acidic residues" evidence="6">
    <location>
        <begin position="328"/>
        <end position="343"/>
    </location>
</feature>
<feature type="compositionally biased region" description="Polar residues" evidence="6">
    <location>
        <begin position="561"/>
        <end position="579"/>
    </location>
</feature>
<feature type="domain" description="HORMA" evidence="7">
    <location>
        <begin position="40"/>
        <end position="261"/>
    </location>
</feature>
<dbReference type="GO" id="GO:0051321">
    <property type="term" value="P:meiotic cell cycle"/>
    <property type="evidence" value="ECO:0007669"/>
    <property type="project" value="UniProtKB-KW"/>
</dbReference>
<dbReference type="Proteomes" id="UP000032142">
    <property type="component" value="Unassembled WGS sequence"/>
</dbReference>
<organism evidence="8 9">
    <name type="scientific">Gossypium arboreum</name>
    <name type="common">Tree cotton</name>
    <name type="synonym">Gossypium nanking</name>
    <dbReference type="NCBI Taxonomy" id="29729"/>
    <lineage>
        <taxon>Eukaryota</taxon>
        <taxon>Viridiplantae</taxon>
        <taxon>Streptophyta</taxon>
        <taxon>Embryophyta</taxon>
        <taxon>Tracheophyta</taxon>
        <taxon>Spermatophyta</taxon>
        <taxon>Magnoliopsida</taxon>
        <taxon>eudicotyledons</taxon>
        <taxon>Gunneridae</taxon>
        <taxon>Pentapetalae</taxon>
        <taxon>rosids</taxon>
        <taxon>malvids</taxon>
        <taxon>Malvales</taxon>
        <taxon>Malvaceae</taxon>
        <taxon>Malvoideae</taxon>
        <taxon>Gossypium</taxon>
    </lineage>
</organism>
<feature type="region of interest" description="Disordered" evidence="6">
    <location>
        <begin position="267"/>
        <end position="303"/>
    </location>
</feature>
<dbReference type="InterPro" id="IPR051294">
    <property type="entry name" value="HORMA_MeioticProgression"/>
</dbReference>
<evidence type="ECO:0000256" key="6">
    <source>
        <dbReference type="SAM" id="MobiDB-lite"/>
    </source>
</evidence>
<evidence type="ECO:0000313" key="9">
    <source>
        <dbReference type="Proteomes" id="UP000032142"/>
    </source>
</evidence>
<evidence type="ECO:0000256" key="5">
    <source>
        <dbReference type="ARBA" id="ARBA00023254"/>
    </source>
</evidence>
<dbReference type="InterPro" id="IPR003511">
    <property type="entry name" value="HORMA_dom"/>
</dbReference>
<dbReference type="SUPFAM" id="SSF56019">
    <property type="entry name" value="The spindle assembly checkpoint protein mad2"/>
    <property type="match status" value="1"/>
</dbReference>
<dbReference type="GO" id="GO:0005694">
    <property type="term" value="C:chromosome"/>
    <property type="evidence" value="ECO:0007669"/>
    <property type="project" value="UniProtKB-SubCell"/>
</dbReference>
<evidence type="ECO:0000256" key="2">
    <source>
        <dbReference type="ARBA" id="ARBA00004286"/>
    </source>
</evidence>
<feature type="compositionally biased region" description="Basic and acidic residues" evidence="6">
    <location>
        <begin position="512"/>
        <end position="527"/>
    </location>
</feature>
<dbReference type="EMBL" id="KN393355">
    <property type="protein sequence ID" value="KHG10207.1"/>
    <property type="molecule type" value="Genomic_DNA"/>
</dbReference>
<evidence type="ECO:0000256" key="4">
    <source>
        <dbReference type="ARBA" id="ARBA00023242"/>
    </source>
</evidence>
<dbReference type="Gene3D" id="3.30.900.10">
    <property type="entry name" value="HORMA domain"/>
    <property type="match status" value="1"/>
</dbReference>
<dbReference type="PROSITE" id="PS50815">
    <property type="entry name" value="HORMA"/>
    <property type="match status" value="1"/>
</dbReference>
<evidence type="ECO:0000256" key="3">
    <source>
        <dbReference type="ARBA" id="ARBA00022454"/>
    </source>
</evidence>
<feature type="compositionally biased region" description="Acidic residues" evidence="6">
    <location>
        <begin position="293"/>
        <end position="303"/>
    </location>
</feature>
<dbReference type="PANTHER" id="PTHR48225:SF7">
    <property type="entry name" value="MEIOSIS-SPECIFIC PROTEIN HOP1"/>
    <property type="match status" value="1"/>
</dbReference>
<feature type="compositionally biased region" description="Acidic residues" evidence="6">
    <location>
        <begin position="268"/>
        <end position="280"/>
    </location>
</feature>
<dbReference type="PANTHER" id="PTHR48225">
    <property type="entry name" value="HORMA DOMAIN-CONTAINING PROTEIN 1"/>
    <property type="match status" value="1"/>
</dbReference>
<evidence type="ECO:0000259" key="7">
    <source>
        <dbReference type="PROSITE" id="PS50815"/>
    </source>
</evidence>
<protein>
    <submittedName>
        <fullName evidence="8">HORMA domain-containing 1</fullName>
    </submittedName>
</protein>
<keyword evidence="3" id="KW-0158">Chromosome</keyword>
<dbReference type="Pfam" id="PF02301">
    <property type="entry name" value="HORMA"/>
    <property type="match status" value="1"/>
</dbReference>
<feature type="region of interest" description="Disordered" evidence="6">
    <location>
        <begin position="512"/>
        <end position="537"/>
    </location>
</feature>
<feature type="region of interest" description="Disordered" evidence="6">
    <location>
        <begin position="319"/>
        <end position="343"/>
    </location>
</feature>
<evidence type="ECO:0000256" key="1">
    <source>
        <dbReference type="ARBA" id="ARBA00004123"/>
    </source>
</evidence>
<gene>
    <name evidence="8" type="ORF">F383_15350</name>
</gene>
<proteinExistence type="predicted"/>
<keyword evidence="4" id="KW-0539">Nucleus</keyword>